<dbReference type="PANTHER" id="PTHR11432:SF3">
    <property type="entry name" value="NADH-UBIQUINONE OXIDOREDUCTASE CHAIN 1"/>
    <property type="match status" value="1"/>
</dbReference>
<comment type="function">
    <text evidence="1">Core subunit of the mitochondrial membrane respiratory chain NADH dehydrogenase (Complex I) that is believed to belong to the minimal assembly required for catalysis. Complex I functions in the transfer of electrons from NADH to the respiratory chain. The immediate electron acceptor for the enzyme is believed to be ubiquinone.</text>
</comment>
<dbReference type="InterPro" id="IPR001694">
    <property type="entry name" value="NADH_UbQ_OxRdtase_su1/FPO"/>
</dbReference>
<evidence type="ECO:0000256" key="11">
    <source>
        <dbReference type="RuleBase" id="RU000473"/>
    </source>
</evidence>
<dbReference type="AlphaFoldDB" id="C0J6S5"/>
<dbReference type="EC" id="7.1.1.2" evidence="11"/>
<dbReference type="EMBL" id="EU877959">
    <property type="protein sequence ID" value="ACK86655.1"/>
    <property type="molecule type" value="Genomic_DNA"/>
</dbReference>
<protein>
    <recommendedName>
        <fullName evidence="4 11">NADH-ubiquinone oxidoreductase chain 1</fullName>
        <ecNumber evidence="11">7.1.1.2</ecNumber>
    </recommendedName>
</protein>
<dbReference type="PROSITE" id="PS00668">
    <property type="entry name" value="COMPLEX1_ND1_2"/>
    <property type="match status" value="1"/>
</dbReference>
<keyword evidence="7" id="KW-1133">Transmembrane helix</keyword>
<dbReference type="Pfam" id="PF00146">
    <property type="entry name" value="NADHdh"/>
    <property type="match status" value="1"/>
</dbReference>
<evidence type="ECO:0000256" key="2">
    <source>
        <dbReference type="ARBA" id="ARBA00004225"/>
    </source>
</evidence>
<keyword evidence="5" id="KW-0813">Transport</keyword>
<keyword evidence="8 11" id="KW-0830">Ubiquinone</keyword>
<sequence>MYLFLSLILNSLILLVPFLVSVAFLTLLERKILGFSQIRIGPFKVGVWGVLQPFADAVKLLAKTSEANSNANKFLYFSAPVFMLSITLMLLNLVPCLELGNKWSLGFIFFIVILSLSVYPLLLSGWASNSKYAVMGSVRGVAQTISFEISLAIIFMIMIILFLSMNLFFISVIKVSVVFVSPLLGLIWFIILVIETNRTPFDFAEGESELVSGFNIEYSSISFVLIFLAEYGSIMMFSIFSSLVLLGTPLFSFNSVCMAICFSGLWIILRSTFPRYRYDLLMSTAWKSFLPLSISMFLVLLMFL</sequence>
<dbReference type="PANTHER" id="PTHR11432">
    <property type="entry name" value="NADH DEHYDROGENASE SUBUNIT 1"/>
    <property type="match status" value="1"/>
</dbReference>
<proteinExistence type="inferred from homology"/>
<evidence type="ECO:0000256" key="9">
    <source>
        <dbReference type="ARBA" id="ARBA00023136"/>
    </source>
</evidence>
<evidence type="ECO:0000256" key="5">
    <source>
        <dbReference type="ARBA" id="ARBA00022448"/>
    </source>
</evidence>
<comment type="similarity">
    <text evidence="3 10">Belongs to the complex I subunit 1 family.</text>
</comment>
<keyword evidence="11 12" id="KW-0496">Mitochondrion</keyword>
<gene>
    <name evidence="12" type="primary">ND1</name>
</gene>
<evidence type="ECO:0000256" key="10">
    <source>
        <dbReference type="RuleBase" id="RU000471"/>
    </source>
</evidence>
<dbReference type="GO" id="GO:0008137">
    <property type="term" value="F:NADH dehydrogenase (ubiquinone) activity"/>
    <property type="evidence" value="ECO:0007669"/>
    <property type="project" value="UniProtKB-EC"/>
</dbReference>
<reference evidence="12" key="2">
    <citation type="journal article" date="2009" name="Gene">
        <title>The complete mitochondrial genome of the cyclopoid copepod Paracyclopina nana: a highly divergent genome with novel gene order and atypical gene numbers.</title>
        <authorList>
            <person name="Ki J.S."/>
            <person name="Park H.G."/>
            <person name="Lee J.S."/>
        </authorList>
    </citation>
    <scope>NUCLEOTIDE SEQUENCE</scope>
</reference>
<evidence type="ECO:0000313" key="12">
    <source>
        <dbReference type="EMBL" id="ACK86655.1"/>
    </source>
</evidence>
<dbReference type="GO" id="GO:0005743">
    <property type="term" value="C:mitochondrial inner membrane"/>
    <property type="evidence" value="ECO:0007669"/>
    <property type="project" value="UniProtKB-SubCell"/>
</dbReference>
<dbReference type="GO" id="GO:0009060">
    <property type="term" value="P:aerobic respiration"/>
    <property type="evidence" value="ECO:0007669"/>
    <property type="project" value="TreeGrafter"/>
</dbReference>
<accession>C0J6S5</accession>
<evidence type="ECO:0000256" key="3">
    <source>
        <dbReference type="ARBA" id="ARBA00010535"/>
    </source>
</evidence>
<name>C0J6S5_PARNA</name>
<dbReference type="InterPro" id="IPR018086">
    <property type="entry name" value="NADH_UbQ_OxRdtase_su1_CS"/>
</dbReference>
<evidence type="ECO:0000256" key="8">
    <source>
        <dbReference type="ARBA" id="ARBA00023075"/>
    </source>
</evidence>
<keyword evidence="10" id="KW-0520">NAD</keyword>
<reference evidence="12" key="1">
    <citation type="submission" date="2008-07" db="EMBL/GenBank/DDBJ databases">
        <authorList>
            <person name="Lee J.-S."/>
        </authorList>
    </citation>
    <scope>NUCLEOTIDE SEQUENCE</scope>
</reference>
<evidence type="ECO:0000256" key="7">
    <source>
        <dbReference type="ARBA" id="ARBA00022989"/>
    </source>
</evidence>
<comment type="catalytic activity">
    <reaction evidence="11">
        <text>a ubiquinone + NADH + 5 H(+)(in) = a ubiquinol + NAD(+) + 4 H(+)(out)</text>
        <dbReference type="Rhea" id="RHEA:29091"/>
        <dbReference type="Rhea" id="RHEA-COMP:9565"/>
        <dbReference type="Rhea" id="RHEA-COMP:9566"/>
        <dbReference type="ChEBI" id="CHEBI:15378"/>
        <dbReference type="ChEBI" id="CHEBI:16389"/>
        <dbReference type="ChEBI" id="CHEBI:17976"/>
        <dbReference type="ChEBI" id="CHEBI:57540"/>
        <dbReference type="ChEBI" id="CHEBI:57945"/>
        <dbReference type="EC" id="7.1.1.2"/>
    </reaction>
</comment>
<organism evidence="12">
    <name type="scientific">Paracyclopina nana</name>
    <name type="common">Marine copepod</name>
    <dbReference type="NCBI Taxonomy" id="565004"/>
    <lineage>
        <taxon>Eukaryota</taxon>
        <taxon>Metazoa</taxon>
        <taxon>Ecdysozoa</taxon>
        <taxon>Arthropoda</taxon>
        <taxon>Crustacea</taxon>
        <taxon>Multicrustacea</taxon>
        <taxon>Hexanauplia</taxon>
        <taxon>Copepoda</taxon>
        <taxon>Cyclopoida</taxon>
        <taxon>Cyclopettidae</taxon>
        <taxon>Paracyclopina</taxon>
    </lineage>
</organism>
<evidence type="ECO:0000256" key="6">
    <source>
        <dbReference type="ARBA" id="ARBA00022692"/>
    </source>
</evidence>
<evidence type="ECO:0000256" key="4">
    <source>
        <dbReference type="ARBA" id="ARBA00021009"/>
    </source>
</evidence>
<keyword evidence="6 10" id="KW-0812">Transmembrane</keyword>
<comment type="subcellular location">
    <subcellularLocation>
        <location evidence="10">Mitochondrion inner membrane</location>
        <topology evidence="10">Multi-pass membrane protein</topology>
    </subcellularLocation>
    <subcellularLocation>
        <location evidence="2">Mitochondrion membrane</location>
        <topology evidence="2">Multi-pass membrane protein</topology>
    </subcellularLocation>
</comment>
<dbReference type="GO" id="GO:0003954">
    <property type="term" value="F:NADH dehydrogenase activity"/>
    <property type="evidence" value="ECO:0007669"/>
    <property type="project" value="TreeGrafter"/>
</dbReference>
<keyword evidence="9" id="KW-0472">Membrane</keyword>
<evidence type="ECO:0000256" key="1">
    <source>
        <dbReference type="ARBA" id="ARBA00003257"/>
    </source>
</evidence>
<geneLocation type="mitochondrion" evidence="12"/>